<dbReference type="OrthoDB" id="3970464at2759"/>
<evidence type="ECO:0000313" key="14">
    <source>
        <dbReference type="EMBL" id="KAG2192068.1"/>
    </source>
</evidence>
<evidence type="ECO:0000259" key="11">
    <source>
        <dbReference type="Pfam" id="PF00205"/>
    </source>
</evidence>
<feature type="binding site" evidence="9">
    <location>
        <position position="464"/>
    </location>
    <ligand>
        <name>Mg(2+)</name>
        <dbReference type="ChEBI" id="CHEBI:18420"/>
    </ligand>
</feature>
<keyword evidence="15" id="KW-1185">Reference proteome</keyword>
<dbReference type="CDD" id="cd02005">
    <property type="entry name" value="TPP_PDC_IPDC"/>
    <property type="match status" value="1"/>
</dbReference>
<dbReference type="InterPro" id="IPR011766">
    <property type="entry name" value="TPP_enzyme_TPP-bd"/>
</dbReference>
<proteinExistence type="inferred from homology"/>
<comment type="cofactor">
    <cofactor evidence="1">
        <name>thiamine diphosphate</name>
        <dbReference type="ChEBI" id="CHEBI:58937"/>
    </cofactor>
</comment>
<dbReference type="PANTHER" id="PTHR43452">
    <property type="entry name" value="PYRUVATE DECARBOXYLASE"/>
    <property type="match status" value="1"/>
</dbReference>
<dbReference type="AlphaFoldDB" id="A0A8H7UU24"/>
<dbReference type="SUPFAM" id="SSF52518">
    <property type="entry name" value="Thiamin diphosphate-binding fold (THDP-binding)"/>
    <property type="match status" value="2"/>
</dbReference>
<protein>
    <recommendedName>
        <fullName evidence="16">Pyruvate decarboxylase</fullName>
    </recommendedName>
</protein>
<evidence type="ECO:0000256" key="4">
    <source>
        <dbReference type="ARBA" id="ARBA00022793"/>
    </source>
</evidence>
<dbReference type="Gene3D" id="3.40.50.970">
    <property type="match status" value="2"/>
</dbReference>
<dbReference type="SUPFAM" id="SSF52467">
    <property type="entry name" value="DHS-like NAD/FAD-binding domain"/>
    <property type="match status" value="1"/>
</dbReference>
<evidence type="ECO:0000259" key="13">
    <source>
        <dbReference type="Pfam" id="PF02776"/>
    </source>
</evidence>
<evidence type="ECO:0000313" key="15">
    <source>
        <dbReference type="Proteomes" id="UP000650833"/>
    </source>
</evidence>
<feature type="domain" description="Thiamine pyrophosphate enzyme central" evidence="11">
    <location>
        <begin position="199"/>
        <end position="325"/>
    </location>
</feature>
<dbReference type="CDD" id="cd07038">
    <property type="entry name" value="TPP_PYR_PDC_IPDC_like"/>
    <property type="match status" value="1"/>
</dbReference>
<evidence type="ECO:0008006" key="16">
    <source>
        <dbReference type="Google" id="ProtNLM"/>
    </source>
</evidence>
<dbReference type="InterPro" id="IPR029035">
    <property type="entry name" value="DHS-like_NAD/FAD-binding_dom"/>
</dbReference>
<feature type="binding site" evidence="8">
    <location>
        <position position="28"/>
    </location>
    <ligand>
        <name>pyruvate</name>
        <dbReference type="ChEBI" id="CHEBI:15361"/>
        <label>1</label>
        <note>substrate; ligand shared between two neighboring subunits</note>
    </ligand>
</feature>
<dbReference type="Pfam" id="PF02776">
    <property type="entry name" value="TPP_enzyme_N"/>
    <property type="match status" value="1"/>
</dbReference>
<dbReference type="GO" id="GO:0000287">
    <property type="term" value="F:magnesium ion binding"/>
    <property type="evidence" value="ECO:0007669"/>
    <property type="project" value="InterPro"/>
</dbReference>
<dbReference type="GO" id="GO:0005634">
    <property type="term" value="C:nucleus"/>
    <property type="evidence" value="ECO:0007669"/>
    <property type="project" value="TreeGrafter"/>
</dbReference>
<dbReference type="FunFam" id="3.40.50.970:FF:000019">
    <property type="entry name" value="Pyruvate decarboxylase isozyme"/>
    <property type="match status" value="1"/>
</dbReference>
<keyword evidence="5 9" id="KW-0460">Magnesium</keyword>
<evidence type="ECO:0000256" key="3">
    <source>
        <dbReference type="ARBA" id="ARBA00022723"/>
    </source>
</evidence>
<dbReference type="Gene3D" id="3.40.50.1220">
    <property type="entry name" value="TPP-binding domain"/>
    <property type="match status" value="1"/>
</dbReference>
<accession>A0A8H7UU24</accession>
<evidence type="ECO:0000256" key="1">
    <source>
        <dbReference type="ARBA" id="ARBA00001964"/>
    </source>
</evidence>
<feature type="binding site" evidence="8">
    <location>
        <position position="156"/>
    </location>
    <ligand>
        <name>pyruvate</name>
        <dbReference type="ChEBI" id="CHEBI:15361"/>
        <label>2</label>
        <note>allosteric activator</note>
    </ligand>
</feature>
<evidence type="ECO:0000256" key="6">
    <source>
        <dbReference type="ARBA" id="ARBA00023052"/>
    </source>
</evidence>
<dbReference type="FunFam" id="3.40.50.970:FF:000024">
    <property type="entry name" value="Pyruvate decarboxylase isozyme"/>
    <property type="match status" value="1"/>
</dbReference>
<comment type="caution">
    <text evidence="14">The sequence shown here is derived from an EMBL/GenBank/DDBJ whole genome shotgun (WGS) entry which is preliminary data.</text>
</comment>
<dbReference type="GO" id="GO:0030976">
    <property type="term" value="F:thiamine pyrophosphate binding"/>
    <property type="evidence" value="ECO:0007669"/>
    <property type="project" value="InterPro"/>
</dbReference>
<dbReference type="Pfam" id="PF00205">
    <property type="entry name" value="TPP_enzyme_M"/>
    <property type="match status" value="1"/>
</dbReference>
<dbReference type="InterPro" id="IPR047213">
    <property type="entry name" value="TPP_PYR_PDC_IPDC-like"/>
</dbReference>
<dbReference type="PIRSF" id="PIRSF036565">
    <property type="entry name" value="Pyruvt_ip_decrb"/>
    <property type="match status" value="1"/>
</dbReference>
<evidence type="ECO:0000256" key="7">
    <source>
        <dbReference type="ARBA" id="ARBA00023239"/>
    </source>
</evidence>
<feature type="domain" description="Thiamine pyrophosphate enzyme N-terminal TPP-binding" evidence="13">
    <location>
        <begin position="5"/>
        <end position="112"/>
    </location>
</feature>
<organism evidence="14 15">
    <name type="scientific">Mucor plumbeus</name>
    <dbReference type="NCBI Taxonomy" id="97098"/>
    <lineage>
        <taxon>Eukaryota</taxon>
        <taxon>Fungi</taxon>
        <taxon>Fungi incertae sedis</taxon>
        <taxon>Mucoromycota</taxon>
        <taxon>Mucoromycotina</taxon>
        <taxon>Mucoromycetes</taxon>
        <taxon>Mucorales</taxon>
        <taxon>Mucorineae</taxon>
        <taxon>Mucoraceae</taxon>
        <taxon>Mucor</taxon>
    </lineage>
</organism>
<comment type="cofactor">
    <cofactor evidence="9">
        <name>Mg(2+)</name>
        <dbReference type="ChEBI" id="CHEBI:18420"/>
    </cofactor>
    <text evidence="9">Binds 1 Mg(2+) per subunit.</text>
</comment>
<dbReference type="GO" id="GO:0004737">
    <property type="term" value="F:pyruvate decarboxylase activity"/>
    <property type="evidence" value="ECO:0007669"/>
    <property type="project" value="TreeGrafter"/>
</dbReference>
<evidence type="ECO:0000256" key="5">
    <source>
        <dbReference type="ARBA" id="ARBA00022842"/>
    </source>
</evidence>
<dbReference type="EMBL" id="JAEPRC010000761">
    <property type="protein sequence ID" value="KAG2192068.1"/>
    <property type="molecule type" value="Genomic_DNA"/>
</dbReference>
<comment type="similarity">
    <text evidence="2 10">Belongs to the TPP enzyme family.</text>
</comment>
<dbReference type="Pfam" id="PF02775">
    <property type="entry name" value="TPP_enzyme_C"/>
    <property type="match status" value="1"/>
</dbReference>
<dbReference type="InterPro" id="IPR029061">
    <property type="entry name" value="THDP-binding"/>
</dbReference>
<name>A0A8H7UU24_9FUNG</name>
<keyword evidence="3 9" id="KW-0479">Metal-binding</keyword>
<gene>
    <name evidence="14" type="ORF">INT46_010912</name>
</gene>
<dbReference type="GO" id="GO:0005829">
    <property type="term" value="C:cytosol"/>
    <property type="evidence" value="ECO:0007669"/>
    <property type="project" value="TreeGrafter"/>
</dbReference>
<keyword evidence="6 10" id="KW-0786">Thiamine pyrophosphate</keyword>
<evidence type="ECO:0000256" key="8">
    <source>
        <dbReference type="PIRSR" id="PIRSR036565-1"/>
    </source>
</evidence>
<feature type="binding site" evidence="8">
    <location>
        <position position="468"/>
    </location>
    <ligand>
        <name>pyruvate</name>
        <dbReference type="ChEBI" id="CHEBI:15361"/>
        <label>1</label>
        <note>substrate; ligand shared between two neighboring subunits</note>
    </ligand>
</feature>
<dbReference type="Proteomes" id="UP000650833">
    <property type="component" value="Unassembled WGS sequence"/>
</dbReference>
<reference evidence="14" key="1">
    <citation type="submission" date="2020-12" db="EMBL/GenBank/DDBJ databases">
        <title>Metabolic potential, ecology and presence of endohyphal bacteria is reflected in genomic diversity of Mucoromycotina.</title>
        <authorList>
            <person name="Muszewska A."/>
            <person name="Okrasinska A."/>
            <person name="Steczkiewicz K."/>
            <person name="Drgas O."/>
            <person name="Orlowska M."/>
            <person name="Perlinska-Lenart U."/>
            <person name="Aleksandrzak-Piekarczyk T."/>
            <person name="Szatraj K."/>
            <person name="Zielenkiewicz U."/>
            <person name="Pilsyk S."/>
            <person name="Malc E."/>
            <person name="Mieczkowski P."/>
            <person name="Kruszewska J.S."/>
            <person name="Biernat P."/>
            <person name="Pawlowska J."/>
        </authorList>
    </citation>
    <scope>NUCLEOTIDE SEQUENCE</scope>
    <source>
        <strain evidence="14">CBS 226.32</strain>
    </source>
</reference>
<evidence type="ECO:0000256" key="2">
    <source>
        <dbReference type="ARBA" id="ARBA00007812"/>
    </source>
</evidence>
<evidence type="ECO:0000256" key="10">
    <source>
        <dbReference type="RuleBase" id="RU362132"/>
    </source>
</evidence>
<dbReference type="InterPro" id="IPR012110">
    <property type="entry name" value="PDC/IPDC-like"/>
</dbReference>
<dbReference type="InterPro" id="IPR012000">
    <property type="entry name" value="Thiamin_PyroP_enz_cen_dom"/>
</dbReference>
<feature type="binding site" evidence="9">
    <location>
        <position position="462"/>
    </location>
    <ligand>
        <name>Mg(2+)</name>
        <dbReference type="ChEBI" id="CHEBI:18420"/>
    </ligand>
</feature>
<dbReference type="PANTHER" id="PTHR43452:SF30">
    <property type="entry name" value="PYRUVATE DECARBOXYLASE ISOZYME 1-RELATED"/>
    <property type="match status" value="1"/>
</dbReference>
<feature type="domain" description="Thiamine pyrophosphate enzyme TPP-binding" evidence="12">
    <location>
        <begin position="393"/>
        <end position="471"/>
    </location>
</feature>
<dbReference type="GO" id="GO:0000949">
    <property type="term" value="P:aromatic amino acid family catabolic process to alcohol via Ehrlich pathway"/>
    <property type="evidence" value="ECO:0007669"/>
    <property type="project" value="TreeGrafter"/>
</dbReference>
<evidence type="ECO:0000256" key="9">
    <source>
        <dbReference type="PIRSR" id="PIRSR036565-2"/>
    </source>
</evidence>
<keyword evidence="7" id="KW-0456">Lyase</keyword>
<feature type="binding site" evidence="9">
    <location>
        <position position="435"/>
    </location>
    <ligand>
        <name>Mg(2+)</name>
        <dbReference type="ChEBI" id="CHEBI:18420"/>
    </ligand>
</feature>
<evidence type="ECO:0000259" key="12">
    <source>
        <dbReference type="Pfam" id="PF02775"/>
    </source>
</evidence>
<feature type="binding site" evidence="8">
    <location>
        <position position="115"/>
    </location>
    <ligand>
        <name>pyruvate</name>
        <dbReference type="ChEBI" id="CHEBI:15361"/>
        <label>1</label>
        <note>substrate; ligand shared between two neighboring subunits</note>
    </ligand>
</feature>
<dbReference type="InterPro" id="IPR047214">
    <property type="entry name" value="TPP_PDC_IPDC"/>
</dbReference>
<keyword evidence="4" id="KW-0210">Decarboxylase</keyword>
<sequence length="562" mass="62008">MPSITIGKHLIKRLSEVGIDTVFGLPGDYNMPLLDIIEDSGYMTWGNNANELNASYAADGYARVKGCGAIVTTFGVGELSAVNGLAGSYSEMVPVIHIVGTPTSQSQKSKAMLHHSLGNGDFDVFVKMSEKISVATAQLTLENAITEIDRVIQTAYTSKRTGYIALPIDLILAEVEVPVVLPLQLLHAKNPEVIQEIAIKKILECISHAKHPAIVVDGCVLRHHLKKEVNEFVQRSGFPTFTAPMGKGAVDEDVPNYRGVYTGNVTLEGITAEIKQADLLIELGSIKSDFNTGNFSYGLDKTKTISLHSFGTTIYHAEYPKVGMVELLPLLTAALPERKSALTFAPRIRPEPIDNSTNEITHNYLWNKVPEYIKPNSIVVAETGTSEFGVFNMKSPKNTTFISQILWGSIGYSVGAAVGAAIANRQKRVYLFVGDGSFQLTFQEISVFIHHGLTPVIFLLNNDGYLIEKLIHGPDRAYNNYQMWQYSKTLDFFGGHLKNNTTENKKPSLIGFEDKVSTREEFEAAMEIVSQEPNKIHFLEVIMPRFDAPRELKLLVATSENR</sequence>
<dbReference type="InterPro" id="IPR012001">
    <property type="entry name" value="Thiamin_PyroP_enz_TPP-bd_dom"/>
</dbReference>